<dbReference type="KEGG" id="mgk:FSB76_17050"/>
<dbReference type="OrthoDB" id="797757at2"/>
<protein>
    <submittedName>
        <fullName evidence="1">Uncharacterized protein</fullName>
    </submittedName>
</protein>
<sequence length="151" mass="16977">MTHKTEHKKDPSKTTISLELAKIRIDRWLNAMLQIPGFKKNPDSIPRAIYISFDDIDALKKECEQYYSKDTLVGIRVYFGIAGETMPVSATPDDMRGLVVPVLKVHPSAPHTDAVHKDASNPNPNDTNVYDFTSPCPQYCDKQSELFVPIS</sequence>
<gene>
    <name evidence="1" type="ORF">FSB76_17050</name>
</gene>
<organism evidence="1 2">
    <name type="scientific">Mucilaginibacter ginsenosidivorax</name>
    <dbReference type="NCBI Taxonomy" id="862126"/>
    <lineage>
        <taxon>Bacteria</taxon>
        <taxon>Pseudomonadati</taxon>
        <taxon>Bacteroidota</taxon>
        <taxon>Sphingobacteriia</taxon>
        <taxon>Sphingobacteriales</taxon>
        <taxon>Sphingobacteriaceae</taxon>
        <taxon>Mucilaginibacter</taxon>
    </lineage>
</organism>
<keyword evidence="2" id="KW-1185">Reference proteome</keyword>
<dbReference type="Proteomes" id="UP000321362">
    <property type="component" value="Chromosome"/>
</dbReference>
<accession>A0A5B8W5P9</accession>
<dbReference type="RefSeq" id="WP_147055381.1">
    <property type="nucleotide sequence ID" value="NZ_CP042437.1"/>
</dbReference>
<dbReference type="AlphaFoldDB" id="A0A5B8W5P9"/>
<evidence type="ECO:0000313" key="1">
    <source>
        <dbReference type="EMBL" id="QEC77568.1"/>
    </source>
</evidence>
<dbReference type="EMBL" id="CP042437">
    <property type="protein sequence ID" value="QEC77568.1"/>
    <property type="molecule type" value="Genomic_DNA"/>
</dbReference>
<name>A0A5B8W5P9_9SPHI</name>
<evidence type="ECO:0000313" key="2">
    <source>
        <dbReference type="Proteomes" id="UP000321362"/>
    </source>
</evidence>
<reference evidence="1 2" key="1">
    <citation type="journal article" date="2013" name="J. Microbiol.">
        <title>Mucilaginibacter ginsenosidivorax sp. nov., with ginsenoside converting activity isolated from sediment.</title>
        <authorList>
            <person name="Kim J.K."/>
            <person name="Choi T.E."/>
            <person name="Liu Q.M."/>
            <person name="Park H.Y."/>
            <person name="Yi T.H."/>
            <person name="Yoon M.H."/>
            <person name="Kim S.C."/>
            <person name="Im W.T."/>
        </authorList>
    </citation>
    <scope>NUCLEOTIDE SEQUENCE [LARGE SCALE GENOMIC DNA]</scope>
    <source>
        <strain evidence="1 2">KHI28</strain>
    </source>
</reference>
<proteinExistence type="predicted"/>